<feature type="signal peptide" evidence="1">
    <location>
        <begin position="1"/>
        <end position="24"/>
    </location>
</feature>
<name>A0ABW5C9I0_9PROT</name>
<dbReference type="RefSeq" id="WP_377314554.1">
    <property type="nucleotide sequence ID" value="NZ_JBHUIY010000004.1"/>
</dbReference>
<proteinExistence type="predicted"/>
<comment type="caution">
    <text evidence="2">The sequence shown here is derived from an EMBL/GenBank/DDBJ whole genome shotgun (WGS) entry which is preliminary data.</text>
</comment>
<evidence type="ECO:0000313" key="3">
    <source>
        <dbReference type="Proteomes" id="UP001597296"/>
    </source>
</evidence>
<sequence>MRLLTTGAGLMLALAVVTAGPGLAADGPAAARPDPVPGWLDSARAAHARGDLARAAHDLEAAVSDLQTRIGAQLAAALPPPPSGWQAEAAETQSLFSSGGGLSVGRAFTREDASVNVLLILDSPAVAAAAAQFQPGAPLAANVRRVKVAGEEALVRWDGGTHSGDVTLVLGGRALLQVEGDGVASSDLLLDTAKGWNLGVIRKLLGL</sequence>
<protein>
    <submittedName>
        <fullName evidence="2">Uncharacterized protein</fullName>
    </submittedName>
</protein>
<gene>
    <name evidence="2" type="ORF">ACFSNB_03515</name>
</gene>
<reference evidence="3" key="1">
    <citation type="journal article" date="2019" name="Int. J. Syst. Evol. Microbiol.">
        <title>The Global Catalogue of Microorganisms (GCM) 10K type strain sequencing project: providing services to taxonomists for standard genome sequencing and annotation.</title>
        <authorList>
            <consortium name="The Broad Institute Genomics Platform"/>
            <consortium name="The Broad Institute Genome Sequencing Center for Infectious Disease"/>
            <person name="Wu L."/>
            <person name="Ma J."/>
        </authorList>
    </citation>
    <scope>NUCLEOTIDE SEQUENCE [LARGE SCALE GENOMIC DNA]</scope>
    <source>
        <strain evidence="3">KCTC 15012</strain>
    </source>
</reference>
<keyword evidence="3" id="KW-1185">Reference proteome</keyword>
<evidence type="ECO:0000313" key="2">
    <source>
        <dbReference type="EMBL" id="MFD2232866.1"/>
    </source>
</evidence>
<accession>A0ABW5C9I0</accession>
<organism evidence="2 3">
    <name type="scientific">Phaeospirillum tilakii</name>
    <dbReference type="NCBI Taxonomy" id="741673"/>
    <lineage>
        <taxon>Bacteria</taxon>
        <taxon>Pseudomonadati</taxon>
        <taxon>Pseudomonadota</taxon>
        <taxon>Alphaproteobacteria</taxon>
        <taxon>Rhodospirillales</taxon>
        <taxon>Rhodospirillaceae</taxon>
        <taxon>Phaeospirillum</taxon>
    </lineage>
</organism>
<evidence type="ECO:0000256" key="1">
    <source>
        <dbReference type="SAM" id="SignalP"/>
    </source>
</evidence>
<dbReference type="Proteomes" id="UP001597296">
    <property type="component" value="Unassembled WGS sequence"/>
</dbReference>
<feature type="chain" id="PRO_5045379741" evidence="1">
    <location>
        <begin position="25"/>
        <end position="207"/>
    </location>
</feature>
<keyword evidence="1" id="KW-0732">Signal</keyword>
<dbReference type="EMBL" id="JBHUIY010000004">
    <property type="protein sequence ID" value="MFD2232866.1"/>
    <property type="molecule type" value="Genomic_DNA"/>
</dbReference>